<dbReference type="InterPro" id="IPR002634">
    <property type="entry name" value="BolA"/>
</dbReference>
<dbReference type="AlphaFoldDB" id="A0A0P1IPR9"/>
<dbReference type="STRING" id="1715691.TA5113_02640"/>
<evidence type="ECO:0000313" key="2">
    <source>
        <dbReference type="EMBL" id="CUK25493.1"/>
    </source>
</evidence>
<comment type="similarity">
    <text evidence="1">Belongs to the BolA/IbaG family.</text>
</comment>
<reference evidence="3" key="1">
    <citation type="submission" date="2015-09" db="EMBL/GenBank/DDBJ databases">
        <authorList>
            <person name="Rodrigo-Torres Lidia"/>
            <person name="Arahal R.David."/>
        </authorList>
    </citation>
    <scope>NUCLEOTIDE SEQUENCE [LARGE SCALE GENOMIC DNA]</scope>
    <source>
        <strain evidence="3">CECT 5114</strain>
    </source>
</reference>
<dbReference type="EMBL" id="CYUE01000012">
    <property type="protein sequence ID" value="CUK25493.1"/>
    <property type="molecule type" value="Genomic_DNA"/>
</dbReference>
<dbReference type="InterPro" id="IPR036065">
    <property type="entry name" value="BolA-like_sf"/>
</dbReference>
<protein>
    <submittedName>
        <fullName evidence="2">Transcriptional regulator BolA</fullName>
    </submittedName>
</protein>
<name>A0A0P1IPR9_9RHOB</name>
<dbReference type="Gene3D" id="3.30.300.90">
    <property type="entry name" value="BolA-like"/>
    <property type="match status" value="1"/>
</dbReference>
<dbReference type="OrthoDB" id="9811118at2"/>
<accession>A0A0P1IPR9</accession>
<dbReference type="SUPFAM" id="SSF82657">
    <property type="entry name" value="BolA-like"/>
    <property type="match status" value="1"/>
</dbReference>
<dbReference type="RefSeq" id="WP_058314443.1">
    <property type="nucleotide sequence ID" value="NZ_CYTO01000024.1"/>
</dbReference>
<dbReference type="GO" id="GO:0016226">
    <property type="term" value="P:iron-sulfur cluster assembly"/>
    <property type="evidence" value="ECO:0007669"/>
    <property type="project" value="TreeGrafter"/>
</dbReference>
<keyword evidence="3" id="KW-1185">Reference proteome</keyword>
<dbReference type="Pfam" id="PF01722">
    <property type="entry name" value="BolA"/>
    <property type="match status" value="1"/>
</dbReference>
<dbReference type="Proteomes" id="UP000051184">
    <property type="component" value="Unassembled WGS sequence"/>
</dbReference>
<proteinExistence type="inferred from homology"/>
<evidence type="ECO:0000313" key="3">
    <source>
        <dbReference type="Proteomes" id="UP000051184"/>
    </source>
</evidence>
<evidence type="ECO:0000256" key="1">
    <source>
        <dbReference type="RuleBase" id="RU003860"/>
    </source>
</evidence>
<organism evidence="2 3">
    <name type="scientific">Cognatishimia activa</name>
    <dbReference type="NCBI Taxonomy" id="1715691"/>
    <lineage>
        <taxon>Bacteria</taxon>
        <taxon>Pseudomonadati</taxon>
        <taxon>Pseudomonadota</taxon>
        <taxon>Alphaproteobacteria</taxon>
        <taxon>Rhodobacterales</taxon>
        <taxon>Paracoccaceae</taxon>
        <taxon>Cognatishimia</taxon>
    </lineage>
</organism>
<gene>
    <name evidence="2" type="ORF">TA5114_01292</name>
</gene>
<dbReference type="PIRSF" id="PIRSF003113">
    <property type="entry name" value="BolA"/>
    <property type="match status" value="1"/>
</dbReference>
<dbReference type="PANTHER" id="PTHR46230:SF7">
    <property type="entry name" value="BOLA-LIKE PROTEIN 1"/>
    <property type="match status" value="1"/>
</dbReference>
<sequence>MSVRDEIYERLSAAFTPSELVVVDDSESHRGHAGYQEGGESHFNVKIRAQAFESMSRIQRHRAVHAAIGKELVARIHALALDIDS</sequence>
<dbReference type="PANTHER" id="PTHR46230">
    <property type="match status" value="1"/>
</dbReference>